<reference evidence="1" key="1">
    <citation type="submission" date="2018-11" db="EMBL/GenBank/DDBJ databases">
        <authorList>
            <consortium name="Pathogen Informatics"/>
        </authorList>
    </citation>
    <scope>NUCLEOTIDE SEQUENCE</scope>
</reference>
<accession>A0A448XKH7</accession>
<name>A0A448XKH7_9PLAT</name>
<dbReference type="AlphaFoldDB" id="A0A448XKH7"/>
<evidence type="ECO:0000313" key="2">
    <source>
        <dbReference type="Proteomes" id="UP000784294"/>
    </source>
</evidence>
<dbReference type="EMBL" id="CAAALY010259149">
    <property type="protein sequence ID" value="VEL38832.1"/>
    <property type="molecule type" value="Genomic_DNA"/>
</dbReference>
<gene>
    <name evidence="1" type="ORF">PXEA_LOCUS32272</name>
</gene>
<evidence type="ECO:0000313" key="1">
    <source>
        <dbReference type="EMBL" id="VEL38832.1"/>
    </source>
</evidence>
<sequence length="77" mass="8681">MYASDDYSRSSLIDSNALAATTVSYPFEGLRIGFLFPRKLCPDNLILLTHSSVLQEQQERLSIPTESEELWQGSVFP</sequence>
<dbReference type="Proteomes" id="UP000784294">
    <property type="component" value="Unassembled WGS sequence"/>
</dbReference>
<protein>
    <submittedName>
        <fullName evidence="1">Uncharacterized protein</fullName>
    </submittedName>
</protein>
<proteinExistence type="predicted"/>
<keyword evidence="2" id="KW-1185">Reference proteome</keyword>
<organism evidence="1 2">
    <name type="scientific">Protopolystoma xenopodis</name>
    <dbReference type="NCBI Taxonomy" id="117903"/>
    <lineage>
        <taxon>Eukaryota</taxon>
        <taxon>Metazoa</taxon>
        <taxon>Spiralia</taxon>
        <taxon>Lophotrochozoa</taxon>
        <taxon>Platyhelminthes</taxon>
        <taxon>Monogenea</taxon>
        <taxon>Polyopisthocotylea</taxon>
        <taxon>Polystomatidea</taxon>
        <taxon>Polystomatidae</taxon>
        <taxon>Protopolystoma</taxon>
    </lineage>
</organism>
<comment type="caution">
    <text evidence="1">The sequence shown here is derived from an EMBL/GenBank/DDBJ whole genome shotgun (WGS) entry which is preliminary data.</text>
</comment>